<reference evidence="7 8" key="1">
    <citation type="submission" date="2023-11" db="EMBL/GenBank/DDBJ databases">
        <title>Lentzea sokolovensis, sp. nov., Lentzea kristufkii, sp. nov., and Lentzea miocenensis, sp. nov., rare actinobacteria from Sokolov Coal Basin, Miocene lacustrine sediment, Czech Republic.</title>
        <authorList>
            <person name="Lara A."/>
            <person name="Kotroba L."/>
            <person name="Nouioui I."/>
            <person name="Neumann-Schaal M."/>
            <person name="Mast Y."/>
            <person name="Chronakova A."/>
        </authorList>
    </citation>
    <scope>NUCLEOTIDE SEQUENCE [LARGE SCALE GENOMIC DNA]</scope>
    <source>
        <strain evidence="7 8">BCCO 10_0061</strain>
    </source>
</reference>
<organism evidence="7 8">
    <name type="scientific">Lentzea sokolovensis</name>
    <dbReference type="NCBI Taxonomy" id="3095429"/>
    <lineage>
        <taxon>Bacteria</taxon>
        <taxon>Bacillati</taxon>
        <taxon>Actinomycetota</taxon>
        <taxon>Actinomycetes</taxon>
        <taxon>Pseudonocardiales</taxon>
        <taxon>Pseudonocardiaceae</taxon>
        <taxon>Lentzea</taxon>
    </lineage>
</organism>
<keyword evidence="5" id="KW-0067">ATP-binding</keyword>
<evidence type="ECO:0000313" key="8">
    <source>
        <dbReference type="Proteomes" id="UP001285352"/>
    </source>
</evidence>
<dbReference type="EMBL" id="JAXAVU010000010">
    <property type="protein sequence ID" value="MDX8144994.1"/>
    <property type="molecule type" value="Genomic_DNA"/>
</dbReference>
<dbReference type="Proteomes" id="UP001285352">
    <property type="component" value="Unassembled WGS sequence"/>
</dbReference>
<name>A0ABU4V159_9PSEU</name>
<dbReference type="GO" id="GO:0016301">
    <property type="term" value="F:kinase activity"/>
    <property type="evidence" value="ECO:0007669"/>
    <property type="project" value="UniProtKB-KW"/>
</dbReference>
<dbReference type="PROSITE" id="PS00584">
    <property type="entry name" value="PFKB_KINASES_2"/>
    <property type="match status" value="1"/>
</dbReference>
<keyword evidence="4 7" id="KW-0418">Kinase</keyword>
<proteinExistence type="inferred from homology"/>
<dbReference type="SUPFAM" id="SSF53613">
    <property type="entry name" value="Ribokinase-like"/>
    <property type="match status" value="1"/>
</dbReference>
<dbReference type="InterPro" id="IPR029056">
    <property type="entry name" value="Ribokinase-like"/>
</dbReference>
<dbReference type="Gene3D" id="3.40.1190.20">
    <property type="match status" value="1"/>
</dbReference>
<sequence length="301" mass="31572">MTDVLTLGETMGAFRAAGPFRLGGTAELTVAGAESNVAIGLARLGHAVRWTGVNGADEIGSLVRRTLLAEQVDIAAARITPDATTGLILFEPRTADITRVLYYRGGSAGSRLSTEDVRRSFDFGVPRIVHVTGITPALSESALAAVTEAIHLGHEAGSTVSFDINFRSKLWSHEEASKVIQPLLARVDVLIASDDELPIAGDHRVPEVVLKHGADGATVRTPDGTWSTAAHRVTVADTTGAGDAFVAGYLSGHLDGLDPEARLRRGNAVAAFAVATPGDWQGLPTRADLELLDLQAGSTVR</sequence>
<accession>A0ABU4V159</accession>
<protein>
    <submittedName>
        <fullName evidence="7">Sugar kinase</fullName>
    </submittedName>
</protein>
<keyword evidence="2" id="KW-0808">Transferase</keyword>
<evidence type="ECO:0000256" key="2">
    <source>
        <dbReference type="ARBA" id="ARBA00022679"/>
    </source>
</evidence>
<dbReference type="PANTHER" id="PTHR43085">
    <property type="entry name" value="HEXOKINASE FAMILY MEMBER"/>
    <property type="match status" value="1"/>
</dbReference>
<dbReference type="Pfam" id="PF00294">
    <property type="entry name" value="PfkB"/>
    <property type="match status" value="1"/>
</dbReference>
<evidence type="ECO:0000256" key="4">
    <source>
        <dbReference type="ARBA" id="ARBA00022777"/>
    </source>
</evidence>
<evidence type="ECO:0000313" key="7">
    <source>
        <dbReference type="EMBL" id="MDX8144994.1"/>
    </source>
</evidence>
<evidence type="ECO:0000256" key="5">
    <source>
        <dbReference type="ARBA" id="ARBA00022840"/>
    </source>
</evidence>
<gene>
    <name evidence="7" type="ORF">SK854_22985</name>
</gene>
<keyword evidence="3" id="KW-0547">Nucleotide-binding</keyword>
<comment type="similarity">
    <text evidence="1">Belongs to the carbohydrate kinase PfkB family.</text>
</comment>
<evidence type="ECO:0000256" key="3">
    <source>
        <dbReference type="ARBA" id="ARBA00022741"/>
    </source>
</evidence>
<dbReference type="PANTHER" id="PTHR43085:SF1">
    <property type="entry name" value="PSEUDOURIDINE KINASE-RELATED"/>
    <property type="match status" value="1"/>
</dbReference>
<dbReference type="InterPro" id="IPR050306">
    <property type="entry name" value="PfkB_Carbo_kinase"/>
</dbReference>
<dbReference type="CDD" id="cd01166">
    <property type="entry name" value="KdgK"/>
    <property type="match status" value="1"/>
</dbReference>
<evidence type="ECO:0000259" key="6">
    <source>
        <dbReference type="Pfam" id="PF00294"/>
    </source>
</evidence>
<evidence type="ECO:0000256" key="1">
    <source>
        <dbReference type="ARBA" id="ARBA00010688"/>
    </source>
</evidence>
<dbReference type="RefSeq" id="WP_319977149.1">
    <property type="nucleotide sequence ID" value="NZ_JAXAVU010000010.1"/>
</dbReference>
<comment type="caution">
    <text evidence="7">The sequence shown here is derived from an EMBL/GenBank/DDBJ whole genome shotgun (WGS) entry which is preliminary data.</text>
</comment>
<dbReference type="InterPro" id="IPR011611">
    <property type="entry name" value="PfkB_dom"/>
</dbReference>
<dbReference type="InterPro" id="IPR002173">
    <property type="entry name" value="Carboh/pur_kinase_PfkB_CS"/>
</dbReference>
<keyword evidence="8" id="KW-1185">Reference proteome</keyword>
<feature type="domain" description="Carbohydrate kinase PfkB" evidence="6">
    <location>
        <begin position="1"/>
        <end position="285"/>
    </location>
</feature>